<organism evidence="4 5">
    <name type="scientific">Cellulophaga baltica</name>
    <dbReference type="NCBI Taxonomy" id="76594"/>
    <lineage>
        <taxon>Bacteria</taxon>
        <taxon>Pseudomonadati</taxon>
        <taxon>Bacteroidota</taxon>
        <taxon>Flavobacteriia</taxon>
        <taxon>Flavobacteriales</taxon>
        <taxon>Flavobacteriaceae</taxon>
        <taxon>Cellulophaga</taxon>
    </lineage>
</organism>
<dbReference type="Pfam" id="PF16344">
    <property type="entry name" value="FecR_C"/>
    <property type="match status" value="1"/>
</dbReference>
<evidence type="ECO:0000313" key="5">
    <source>
        <dbReference type="Proteomes" id="UP000182114"/>
    </source>
</evidence>
<name>A0A1G7G3R8_9FLAO</name>
<dbReference type="Proteomes" id="UP000182114">
    <property type="component" value="Unassembled WGS sequence"/>
</dbReference>
<reference evidence="5" key="1">
    <citation type="submission" date="2016-10" db="EMBL/GenBank/DDBJ databases">
        <authorList>
            <person name="Varghese N."/>
            <person name="Submissions S."/>
        </authorList>
    </citation>
    <scope>NUCLEOTIDE SEQUENCE [LARGE SCALE GENOMIC DNA]</scope>
    <source>
        <strain evidence="5">DSM 24729</strain>
    </source>
</reference>
<dbReference type="GO" id="GO:0016989">
    <property type="term" value="F:sigma factor antagonist activity"/>
    <property type="evidence" value="ECO:0007669"/>
    <property type="project" value="TreeGrafter"/>
</dbReference>
<gene>
    <name evidence="4" type="ORF">SAMN04487992_104106</name>
</gene>
<dbReference type="Gene3D" id="3.55.50.30">
    <property type="match status" value="1"/>
</dbReference>
<keyword evidence="1" id="KW-1133">Transmembrane helix</keyword>
<evidence type="ECO:0000313" key="4">
    <source>
        <dbReference type="EMBL" id="SDE82750.1"/>
    </source>
</evidence>
<dbReference type="Pfam" id="PF04773">
    <property type="entry name" value="FecR"/>
    <property type="match status" value="1"/>
</dbReference>
<feature type="domain" description="FecR protein" evidence="2">
    <location>
        <begin position="128"/>
        <end position="217"/>
    </location>
</feature>
<dbReference type="EMBL" id="FNBD01000004">
    <property type="protein sequence ID" value="SDE82750.1"/>
    <property type="molecule type" value="Genomic_DNA"/>
</dbReference>
<keyword evidence="1" id="KW-0472">Membrane</keyword>
<dbReference type="PANTHER" id="PTHR30273">
    <property type="entry name" value="PERIPLASMIC SIGNAL SENSOR AND SIGMA FACTOR ACTIVATOR FECR-RELATED"/>
    <property type="match status" value="1"/>
</dbReference>
<dbReference type="AlphaFoldDB" id="A0A1G7G3R8"/>
<dbReference type="eggNOG" id="COG3712">
    <property type="taxonomic scope" value="Bacteria"/>
</dbReference>
<protein>
    <submittedName>
        <fullName evidence="4">FecR family protein</fullName>
    </submittedName>
</protein>
<accession>A0A1G7G3R8</accession>
<dbReference type="InterPro" id="IPR006860">
    <property type="entry name" value="FecR"/>
</dbReference>
<feature type="transmembrane region" description="Helical" evidence="1">
    <location>
        <begin position="99"/>
        <end position="118"/>
    </location>
</feature>
<dbReference type="RefSeq" id="WP_074538021.1">
    <property type="nucleotide sequence ID" value="NZ_FNBD01000004.1"/>
</dbReference>
<dbReference type="Gene3D" id="2.60.120.1440">
    <property type="match status" value="1"/>
</dbReference>
<keyword evidence="5" id="KW-1185">Reference proteome</keyword>
<dbReference type="InterPro" id="IPR012373">
    <property type="entry name" value="Ferrdict_sens_TM"/>
</dbReference>
<evidence type="ECO:0000259" key="2">
    <source>
        <dbReference type="Pfam" id="PF04773"/>
    </source>
</evidence>
<dbReference type="InterPro" id="IPR032508">
    <property type="entry name" value="FecR_C"/>
</dbReference>
<feature type="domain" description="Protein FecR C-terminal" evidence="3">
    <location>
        <begin position="263"/>
        <end position="330"/>
    </location>
</feature>
<evidence type="ECO:0000256" key="1">
    <source>
        <dbReference type="SAM" id="Phobius"/>
    </source>
</evidence>
<proteinExistence type="predicted"/>
<keyword evidence="1" id="KW-0812">Transmembrane</keyword>
<sequence length="333" mass="38252">MEESKQHLLENLLEDTSFKNWVYKRNRNDVTFWNKWIDVNSDYAETVFTARDIILGINFKDNTLEPEFIENKLNDVLSKINTNNTITDIPRKKSTASKYILAAVGFFIATLLIVFYNFQENKTYVVQKTGFGETINLTLSDGTTVVLNGNSELQYEIENPRNVMLQGEAYFKVKSKPSTKAKFWVTTNDLKVEVFGTHFNVNTRDEKTKVLLDEGSIQLELKNGSRKKMKPGEIATYSNKSDLFSHEIINSKLDYSFWREETFVFNNISLLEVMHYLENSYGVTTEFKDEKSKKIMLTGGIPNGNLNICIKAIEKSAGIKIDHIDDNLLIITN</sequence>
<evidence type="ECO:0000259" key="3">
    <source>
        <dbReference type="Pfam" id="PF16344"/>
    </source>
</evidence>
<dbReference type="PANTHER" id="PTHR30273:SF2">
    <property type="entry name" value="PROTEIN FECR"/>
    <property type="match status" value="1"/>
</dbReference>